<dbReference type="FunFam" id="3.40.50.170:FF:000008">
    <property type="entry name" value="Phosphoribosylglycinamide formyltransferase"/>
    <property type="match status" value="1"/>
</dbReference>
<dbReference type="PANTHER" id="PTHR43369">
    <property type="entry name" value="PHOSPHORIBOSYLGLYCINAMIDE FORMYLTRANSFERASE"/>
    <property type="match status" value="1"/>
</dbReference>
<feature type="binding site" evidence="6">
    <location>
        <position position="141"/>
    </location>
    <ligand>
        <name>(6R)-10-formyltetrahydrofolate</name>
        <dbReference type="ChEBI" id="CHEBI:195366"/>
    </ligand>
</feature>
<keyword evidence="9" id="KW-1185">Reference proteome</keyword>
<feature type="site" description="Raises pKa of active site His" evidence="6">
    <location>
        <position position="179"/>
    </location>
</feature>
<dbReference type="InterPro" id="IPR036477">
    <property type="entry name" value="Formyl_transf_N_sf"/>
</dbReference>
<keyword evidence="2 6" id="KW-0808">Transferase</keyword>
<sequence>MRGPPGWLVRSARAIGWPVVSNDSAAPEVPRPAGPVPIVVLVSGSGTLLQALLDASADPAYGVRVVAVGADRDGIEGLARAQRAGVPTFVHRLRDYPDRAAWDRALTEDAASYGPALVVSAGFLKLVGEEFLERFGGRYLNSHNALLPSFPGIHGPRDALDYGVKVAGATLFVVDAGVDTGAIVAQCVVPVEDDDTVDTLTERIKQAERPQLVEWVGRLAREGFRVDGRRVLLGDSAGGADPR</sequence>
<feature type="domain" description="Formyl transferase N-terminal" evidence="7">
    <location>
        <begin position="38"/>
        <end position="214"/>
    </location>
</feature>
<dbReference type="AlphaFoldDB" id="A0A849AKK5"/>
<evidence type="ECO:0000256" key="3">
    <source>
        <dbReference type="ARBA" id="ARBA00022755"/>
    </source>
</evidence>
<dbReference type="InterPro" id="IPR004607">
    <property type="entry name" value="GART"/>
</dbReference>
<keyword evidence="3 6" id="KW-0658">Purine biosynthesis</keyword>
<feature type="binding site" evidence="6">
    <location>
        <position position="99"/>
    </location>
    <ligand>
        <name>(6R)-10-formyltetrahydrofolate</name>
        <dbReference type="ChEBI" id="CHEBI:195366"/>
    </ligand>
</feature>
<dbReference type="PANTHER" id="PTHR43369:SF2">
    <property type="entry name" value="PHOSPHORIBOSYLGLYCINAMIDE FORMYLTRANSFERASE"/>
    <property type="match status" value="1"/>
</dbReference>
<dbReference type="GO" id="GO:0004644">
    <property type="term" value="F:phosphoribosylglycinamide formyltransferase activity"/>
    <property type="evidence" value="ECO:0007669"/>
    <property type="project" value="UniProtKB-UniRule"/>
</dbReference>
<dbReference type="EMBL" id="JABENB010000002">
    <property type="protein sequence ID" value="NNG40066.1"/>
    <property type="molecule type" value="Genomic_DNA"/>
</dbReference>
<dbReference type="Pfam" id="PF00551">
    <property type="entry name" value="Formyl_trans_N"/>
    <property type="match status" value="1"/>
</dbReference>
<evidence type="ECO:0000256" key="5">
    <source>
        <dbReference type="ARBA" id="ARBA00047664"/>
    </source>
</evidence>
<evidence type="ECO:0000256" key="2">
    <source>
        <dbReference type="ARBA" id="ARBA00022679"/>
    </source>
</evidence>
<comment type="pathway">
    <text evidence="1 6">Purine metabolism; IMP biosynthesis via de novo pathway; N(2)-formyl-N(1)-(5-phospho-D-ribosyl)glycinamide from N(1)-(5-phospho-D-ribosyl)glycinamide (10-formyl THF route): step 1/1.</text>
</comment>
<dbReference type="PROSITE" id="PS00373">
    <property type="entry name" value="GART"/>
    <property type="match status" value="1"/>
</dbReference>
<dbReference type="GO" id="GO:0005829">
    <property type="term" value="C:cytosol"/>
    <property type="evidence" value="ECO:0007669"/>
    <property type="project" value="TreeGrafter"/>
</dbReference>
<name>A0A849AKK5_9MICO</name>
<feature type="active site" description="Proton donor" evidence="6">
    <location>
        <position position="143"/>
    </location>
</feature>
<comment type="caution">
    <text evidence="6">Lacks conserved residue(s) required for the propagation of feature annotation.</text>
</comment>
<dbReference type="GO" id="GO:0006189">
    <property type="term" value="P:'de novo' IMP biosynthetic process"/>
    <property type="evidence" value="ECO:0007669"/>
    <property type="project" value="UniProtKB-UniRule"/>
</dbReference>
<reference evidence="8 9" key="1">
    <citation type="submission" date="2020-05" db="EMBL/GenBank/DDBJ databases">
        <title>Flexivirga sp. ID2601S isolated from air conditioner.</title>
        <authorList>
            <person name="Kim D.H."/>
        </authorList>
    </citation>
    <scope>NUCLEOTIDE SEQUENCE [LARGE SCALE GENOMIC DNA]</scope>
    <source>
        <strain evidence="8 9">ID2601S</strain>
    </source>
</reference>
<proteinExistence type="inferred from homology"/>
<comment type="function">
    <text evidence="6">Catalyzes the transfer of a formyl group from 10-formyltetrahydrofolate to 5-phospho-ribosyl-glycinamide (GAR), producing 5-phospho-ribosyl-N-formylglycinamide (FGAR) and tetrahydrofolate.</text>
</comment>
<dbReference type="InterPro" id="IPR001555">
    <property type="entry name" value="GART_AS"/>
</dbReference>
<evidence type="ECO:0000259" key="7">
    <source>
        <dbReference type="Pfam" id="PF00551"/>
    </source>
</evidence>
<dbReference type="Gene3D" id="3.40.50.170">
    <property type="entry name" value="Formyl transferase, N-terminal domain"/>
    <property type="match status" value="1"/>
</dbReference>
<dbReference type="HAMAP" id="MF_01930">
    <property type="entry name" value="PurN"/>
    <property type="match status" value="1"/>
</dbReference>
<gene>
    <name evidence="6" type="primary">purN</name>
    <name evidence="8" type="ORF">HJ588_12415</name>
</gene>
<protein>
    <recommendedName>
        <fullName evidence="6">Phosphoribosylglycinamide formyltransferase</fullName>
        <ecNumber evidence="6">2.1.2.2</ecNumber>
    </recommendedName>
    <alternativeName>
        <fullName evidence="6">5'-phosphoribosylglycinamide transformylase</fullName>
    </alternativeName>
    <alternativeName>
        <fullName evidence="6">GAR transformylase</fullName>
        <shortName evidence="6">GART</shortName>
    </alternativeName>
</protein>
<evidence type="ECO:0000313" key="9">
    <source>
        <dbReference type="Proteomes" id="UP000557772"/>
    </source>
</evidence>
<dbReference type="SUPFAM" id="SSF53328">
    <property type="entry name" value="Formyltransferase"/>
    <property type="match status" value="1"/>
</dbReference>
<dbReference type="EC" id="2.1.2.2" evidence="6"/>
<dbReference type="Proteomes" id="UP000557772">
    <property type="component" value="Unassembled WGS sequence"/>
</dbReference>
<evidence type="ECO:0000256" key="6">
    <source>
        <dbReference type="HAMAP-Rule" id="MF_01930"/>
    </source>
</evidence>
<evidence type="ECO:0000256" key="1">
    <source>
        <dbReference type="ARBA" id="ARBA00005054"/>
    </source>
</evidence>
<comment type="similarity">
    <text evidence="4 6">Belongs to the GART family.</text>
</comment>
<dbReference type="CDD" id="cd08645">
    <property type="entry name" value="FMT_core_GART"/>
    <property type="match status" value="1"/>
</dbReference>
<comment type="caution">
    <text evidence="8">The sequence shown here is derived from an EMBL/GenBank/DDBJ whole genome shotgun (WGS) entry which is preliminary data.</text>
</comment>
<evidence type="ECO:0000313" key="8">
    <source>
        <dbReference type="EMBL" id="NNG40066.1"/>
    </source>
</evidence>
<dbReference type="InterPro" id="IPR002376">
    <property type="entry name" value="Formyl_transf_N"/>
</dbReference>
<dbReference type="UniPathway" id="UPA00074">
    <property type="reaction ID" value="UER00126"/>
</dbReference>
<comment type="catalytic activity">
    <reaction evidence="5 6">
        <text>N(1)-(5-phospho-beta-D-ribosyl)glycinamide + (6R)-10-formyltetrahydrofolate = N(2)-formyl-N(1)-(5-phospho-beta-D-ribosyl)glycinamide + (6S)-5,6,7,8-tetrahydrofolate + H(+)</text>
        <dbReference type="Rhea" id="RHEA:15053"/>
        <dbReference type="ChEBI" id="CHEBI:15378"/>
        <dbReference type="ChEBI" id="CHEBI:57453"/>
        <dbReference type="ChEBI" id="CHEBI:143788"/>
        <dbReference type="ChEBI" id="CHEBI:147286"/>
        <dbReference type="ChEBI" id="CHEBI:195366"/>
        <dbReference type="EC" id="2.1.2.2"/>
    </reaction>
</comment>
<evidence type="ECO:0000256" key="4">
    <source>
        <dbReference type="ARBA" id="ARBA00038440"/>
    </source>
</evidence>
<organism evidence="8 9">
    <name type="scientific">Flexivirga aerilata</name>
    <dbReference type="NCBI Taxonomy" id="1656889"/>
    <lineage>
        <taxon>Bacteria</taxon>
        <taxon>Bacillati</taxon>
        <taxon>Actinomycetota</taxon>
        <taxon>Actinomycetes</taxon>
        <taxon>Micrococcales</taxon>
        <taxon>Dermacoccaceae</taxon>
        <taxon>Flexivirga</taxon>
    </lineage>
</organism>
<accession>A0A849AKK5</accession>
<feature type="binding site" evidence="6">
    <location>
        <begin position="124"/>
        <end position="127"/>
    </location>
    <ligand>
        <name>(6R)-10-formyltetrahydrofolate</name>
        <dbReference type="ChEBI" id="CHEBI:195366"/>
    </ligand>
</feature>
<dbReference type="NCBIfam" id="TIGR00639">
    <property type="entry name" value="PurN"/>
    <property type="match status" value="1"/>
</dbReference>